<keyword evidence="8" id="KW-0460">Magnesium</keyword>
<evidence type="ECO:0000313" key="15">
    <source>
        <dbReference type="Proteomes" id="UP001595969"/>
    </source>
</evidence>
<keyword evidence="7 12" id="KW-0378">Hydrolase</keyword>
<evidence type="ECO:0000256" key="6">
    <source>
        <dbReference type="ARBA" id="ARBA00022763"/>
    </source>
</evidence>
<dbReference type="Pfam" id="PF00293">
    <property type="entry name" value="NUDIX"/>
    <property type="match status" value="1"/>
</dbReference>
<evidence type="ECO:0000256" key="12">
    <source>
        <dbReference type="RuleBase" id="RU003476"/>
    </source>
</evidence>
<dbReference type="InterPro" id="IPR000086">
    <property type="entry name" value="NUDIX_hydrolase_dom"/>
</dbReference>
<dbReference type="CDD" id="cd03425">
    <property type="entry name" value="NUDIX_MutT_NudA_like"/>
    <property type="match status" value="1"/>
</dbReference>
<dbReference type="InterPro" id="IPR047127">
    <property type="entry name" value="MutT-like"/>
</dbReference>
<organism evidence="14 15">
    <name type="scientific">Enterococcus lemanii</name>
    <dbReference type="NCBI Taxonomy" id="1159752"/>
    <lineage>
        <taxon>Bacteria</taxon>
        <taxon>Bacillati</taxon>
        <taxon>Bacillota</taxon>
        <taxon>Bacilli</taxon>
        <taxon>Lactobacillales</taxon>
        <taxon>Enterococcaceae</taxon>
        <taxon>Enterococcus</taxon>
    </lineage>
</organism>
<evidence type="ECO:0000256" key="1">
    <source>
        <dbReference type="ARBA" id="ARBA00001946"/>
    </source>
</evidence>
<comment type="catalytic activity">
    <reaction evidence="10">
        <text>8-oxo-dGTP + H2O = 8-oxo-dGMP + diphosphate + H(+)</text>
        <dbReference type="Rhea" id="RHEA:31575"/>
        <dbReference type="ChEBI" id="CHEBI:15377"/>
        <dbReference type="ChEBI" id="CHEBI:15378"/>
        <dbReference type="ChEBI" id="CHEBI:33019"/>
        <dbReference type="ChEBI" id="CHEBI:63224"/>
        <dbReference type="ChEBI" id="CHEBI:77896"/>
        <dbReference type="EC" id="3.6.1.55"/>
    </reaction>
</comment>
<dbReference type="PRINTS" id="PR00502">
    <property type="entry name" value="NUDIXFAMILY"/>
</dbReference>
<evidence type="ECO:0000256" key="4">
    <source>
        <dbReference type="ARBA" id="ARBA00022705"/>
    </source>
</evidence>
<evidence type="ECO:0000256" key="5">
    <source>
        <dbReference type="ARBA" id="ARBA00022723"/>
    </source>
</evidence>
<dbReference type="InterPro" id="IPR020084">
    <property type="entry name" value="NUDIX_hydrolase_CS"/>
</dbReference>
<dbReference type="RefSeq" id="WP_204654619.1">
    <property type="nucleotide sequence ID" value="NZ_JAFBFD010000032.1"/>
</dbReference>
<keyword evidence="15" id="KW-1185">Reference proteome</keyword>
<evidence type="ECO:0000256" key="2">
    <source>
        <dbReference type="ARBA" id="ARBA00005582"/>
    </source>
</evidence>
<feature type="domain" description="Nudix hydrolase" evidence="13">
    <location>
        <begin position="3"/>
        <end position="128"/>
    </location>
</feature>
<keyword evidence="3" id="KW-0515">Mutator protein</keyword>
<name>A0ABV9MUD2_9ENTE</name>
<comment type="cofactor">
    <cofactor evidence="1">
        <name>Mg(2+)</name>
        <dbReference type="ChEBI" id="CHEBI:18420"/>
    </cofactor>
</comment>
<dbReference type="EMBL" id="JBHSGS010000008">
    <property type="protein sequence ID" value="MFC4718400.1"/>
    <property type="molecule type" value="Genomic_DNA"/>
</dbReference>
<proteinExistence type="inferred from homology"/>
<dbReference type="SUPFAM" id="SSF55811">
    <property type="entry name" value="Nudix"/>
    <property type="match status" value="1"/>
</dbReference>
<dbReference type="EC" id="3.6.1.55" evidence="11"/>
<sequence>MKKEINVVGAIIIRNGKVLCAQRGKSKTLAYLWEFPGGKIEEGETPRQALKRELVEELNIEVSVEESQFEQTAYEYDFGIVNLTTFICQLKTGEPKLTEHIAIKWLDPSALSSLEWAPADIPAVEKLNEVKFNLV</sequence>
<dbReference type="Gene3D" id="3.90.79.10">
    <property type="entry name" value="Nucleoside Triphosphate Pyrophosphohydrolase"/>
    <property type="match status" value="1"/>
</dbReference>
<reference evidence="15" key="1">
    <citation type="journal article" date="2019" name="Int. J. Syst. Evol. Microbiol.">
        <title>The Global Catalogue of Microorganisms (GCM) 10K type strain sequencing project: providing services to taxonomists for standard genome sequencing and annotation.</title>
        <authorList>
            <consortium name="The Broad Institute Genomics Platform"/>
            <consortium name="The Broad Institute Genome Sequencing Center for Infectious Disease"/>
            <person name="Wu L."/>
            <person name="Ma J."/>
        </authorList>
    </citation>
    <scope>NUCLEOTIDE SEQUENCE [LARGE SCALE GENOMIC DNA]</scope>
    <source>
        <strain evidence="15">CGMCC 1.19032</strain>
    </source>
</reference>
<evidence type="ECO:0000313" key="14">
    <source>
        <dbReference type="EMBL" id="MFC4718400.1"/>
    </source>
</evidence>
<keyword evidence="4" id="KW-0235">DNA replication</keyword>
<dbReference type="PROSITE" id="PS51462">
    <property type="entry name" value="NUDIX"/>
    <property type="match status" value="1"/>
</dbReference>
<evidence type="ECO:0000256" key="11">
    <source>
        <dbReference type="ARBA" id="ARBA00038905"/>
    </source>
</evidence>
<dbReference type="PROSITE" id="PS00893">
    <property type="entry name" value="NUDIX_BOX"/>
    <property type="match status" value="1"/>
</dbReference>
<protein>
    <recommendedName>
        <fullName evidence="11">8-oxo-dGTP diphosphatase</fullName>
        <ecNumber evidence="11">3.6.1.55</ecNumber>
    </recommendedName>
</protein>
<dbReference type="InterPro" id="IPR020476">
    <property type="entry name" value="Nudix_hydrolase"/>
</dbReference>
<evidence type="ECO:0000256" key="7">
    <source>
        <dbReference type="ARBA" id="ARBA00022801"/>
    </source>
</evidence>
<comment type="similarity">
    <text evidence="2 12">Belongs to the Nudix hydrolase family.</text>
</comment>
<evidence type="ECO:0000256" key="3">
    <source>
        <dbReference type="ARBA" id="ARBA00022457"/>
    </source>
</evidence>
<dbReference type="Proteomes" id="UP001595969">
    <property type="component" value="Unassembled WGS sequence"/>
</dbReference>
<comment type="caution">
    <text evidence="14">The sequence shown here is derived from an EMBL/GenBank/DDBJ whole genome shotgun (WGS) entry which is preliminary data.</text>
</comment>
<dbReference type="InterPro" id="IPR015797">
    <property type="entry name" value="NUDIX_hydrolase-like_dom_sf"/>
</dbReference>
<evidence type="ECO:0000259" key="13">
    <source>
        <dbReference type="PROSITE" id="PS51462"/>
    </source>
</evidence>
<dbReference type="PANTHER" id="PTHR47707">
    <property type="entry name" value="8-OXO-DGTP DIPHOSPHATASE"/>
    <property type="match status" value="1"/>
</dbReference>
<gene>
    <name evidence="14" type="ORF">ACFO5I_01390</name>
</gene>
<evidence type="ECO:0000256" key="10">
    <source>
        <dbReference type="ARBA" id="ARBA00035861"/>
    </source>
</evidence>
<keyword evidence="6" id="KW-0227">DNA damage</keyword>
<accession>A0ABV9MUD2</accession>
<dbReference type="GO" id="GO:0016787">
    <property type="term" value="F:hydrolase activity"/>
    <property type="evidence" value="ECO:0007669"/>
    <property type="project" value="UniProtKB-KW"/>
</dbReference>
<keyword evidence="5" id="KW-0479">Metal-binding</keyword>
<evidence type="ECO:0000256" key="8">
    <source>
        <dbReference type="ARBA" id="ARBA00022842"/>
    </source>
</evidence>
<keyword evidence="9" id="KW-0234">DNA repair</keyword>
<dbReference type="PANTHER" id="PTHR47707:SF1">
    <property type="entry name" value="NUDIX HYDROLASE FAMILY PROTEIN"/>
    <property type="match status" value="1"/>
</dbReference>
<evidence type="ECO:0000256" key="9">
    <source>
        <dbReference type="ARBA" id="ARBA00023204"/>
    </source>
</evidence>